<evidence type="ECO:0000256" key="1">
    <source>
        <dbReference type="RuleBase" id="RU363133"/>
    </source>
</evidence>
<reference evidence="3" key="2">
    <citation type="journal article" date="2014" name="Nat. Commun.">
        <title>The cavefish genome reveals candidate genes for eye loss.</title>
        <authorList>
            <person name="McGaugh S.E."/>
            <person name="Gross J.B."/>
            <person name="Aken B."/>
            <person name="Blin M."/>
            <person name="Borowsky R."/>
            <person name="Chalopin D."/>
            <person name="Hinaux H."/>
            <person name="Jeffery W.R."/>
            <person name="Keene A."/>
            <person name="Ma L."/>
            <person name="Minx P."/>
            <person name="Murphy D."/>
            <person name="O'Quin K.E."/>
            <person name="Retaux S."/>
            <person name="Rohner N."/>
            <person name="Searle S.M."/>
            <person name="Stahl B.A."/>
            <person name="Tabin C."/>
            <person name="Volff J.N."/>
            <person name="Yoshizawa M."/>
            <person name="Warren W.C."/>
        </authorList>
    </citation>
    <scope>NUCLEOTIDE SEQUENCE [LARGE SCALE GENOMIC DNA]</scope>
    <source>
        <strain evidence="3">female</strain>
    </source>
</reference>
<reference evidence="2" key="4">
    <citation type="submission" date="2025-09" db="UniProtKB">
        <authorList>
            <consortium name="Ensembl"/>
        </authorList>
    </citation>
    <scope>IDENTIFICATION</scope>
</reference>
<dbReference type="GO" id="GO:0006955">
    <property type="term" value="P:immune response"/>
    <property type="evidence" value="ECO:0007669"/>
    <property type="project" value="InterPro"/>
</dbReference>
<gene>
    <name evidence="1" type="primary">IL12A</name>
</gene>
<accession>A0A3B1K6H5</accession>
<dbReference type="Ensembl" id="ENSAMXT00000052071.1">
    <property type="protein sequence ID" value="ENSAMXP00000050277.1"/>
    <property type="gene ID" value="ENSAMXG00000037122.1"/>
</dbReference>
<protein>
    <recommendedName>
        <fullName evidence="1">Interleukin-12 subunit alpha</fullName>
        <shortName evidence="1">IL-12A</shortName>
    </recommendedName>
</protein>
<name>A0A3B1K6H5_ASTMX</name>
<dbReference type="Bgee" id="ENSAMXG00000037122">
    <property type="expression patterns" value="Expressed in heart and 5 other cell types or tissues"/>
</dbReference>
<sequence>MALALLCAGALGTPLRTTARPETDAQSCTTHAKALLVRLKSVLEAALDQKRSVMFNGFNCTELSVIVVPHSQTPSICQPSQHVTCSSQSSQSFNKNECLKNITGDLQYYRSMLNTYVKSLDQTKSQTITDLTSITDSIQTLQKNCQPLQNTEEQQTENWKPKGQAFEDRMDLCKQLKGFHIRAITINRALGYISAEADNS</sequence>
<evidence type="ECO:0000313" key="3">
    <source>
        <dbReference type="Proteomes" id="UP000018467"/>
    </source>
</evidence>
<dbReference type="GO" id="GO:0005615">
    <property type="term" value="C:extracellular space"/>
    <property type="evidence" value="ECO:0007669"/>
    <property type="project" value="UniProtKB-KW"/>
</dbReference>
<dbReference type="Gene3D" id="1.20.1250.10">
    <property type="match status" value="1"/>
</dbReference>
<dbReference type="AlphaFoldDB" id="A0A3B1K6H5"/>
<comment type="subcellular location">
    <subcellularLocation>
        <location evidence="1">Secreted</location>
    </subcellularLocation>
</comment>
<dbReference type="GO" id="GO:0008083">
    <property type="term" value="F:growth factor activity"/>
    <property type="evidence" value="ECO:0007669"/>
    <property type="project" value="UniProtKB-KW"/>
</dbReference>
<dbReference type="GeneTree" id="ENSGT00390000016906"/>
<comment type="subunit">
    <text evidence="1">Heterodimer with IL12B; disulfide-linked. The heterodimer is known as interleukin IL-12.</text>
</comment>
<keyword evidence="1" id="KW-0202">Cytokine</keyword>
<dbReference type="GO" id="GO:0005143">
    <property type="term" value="F:interleukin-12 receptor binding"/>
    <property type="evidence" value="ECO:0007669"/>
    <property type="project" value="InterPro"/>
</dbReference>
<feature type="chain" id="PRO_5017100111" description="Interleukin-12 subunit alpha" evidence="1">
    <location>
        <begin position="20"/>
        <end position="200"/>
    </location>
</feature>
<keyword evidence="1" id="KW-0339">Growth factor</keyword>
<feature type="signal peptide" evidence="1">
    <location>
        <begin position="1"/>
        <end position="19"/>
    </location>
</feature>
<organism evidence="2 3">
    <name type="scientific">Astyanax mexicanus</name>
    <name type="common">Blind cave fish</name>
    <name type="synonym">Astyanax fasciatus mexicanus</name>
    <dbReference type="NCBI Taxonomy" id="7994"/>
    <lineage>
        <taxon>Eukaryota</taxon>
        <taxon>Metazoa</taxon>
        <taxon>Chordata</taxon>
        <taxon>Craniata</taxon>
        <taxon>Vertebrata</taxon>
        <taxon>Euteleostomi</taxon>
        <taxon>Actinopterygii</taxon>
        <taxon>Neopterygii</taxon>
        <taxon>Teleostei</taxon>
        <taxon>Ostariophysi</taxon>
        <taxon>Characiformes</taxon>
        <taxon>Characoidei</taxon>
        <taxon>Acestrorhamphidae</taxon>
        <taxon>Acestrorhamphinae</taxon>
        <taxon>Astyanax</taxon>
    </lineage>
</organism>
<comment type="similarity">
    <text evidence="1">Belongs to the IL-6 superfamily.</text>
</comment>
<dbReference type="InterPro" id="IPR004281">
    <property type="entry name" value="IL-12_alpha"/>
</dbReference>
<dbReference type="GO" id="GO:0032496">
    <property type="term" value="P:response to lipopolysaccharide"/>
    <property type="evidence" value="ECO:0007669"/>
    <property type="project" value="Ensembl"/>
</dbReference>
<dbReference type="InParanoid" id="A0A3B1K6H5"/>
<proteinExistence type="inferred from homology"/>
<dbReference type="SUPFAM" id="SSF47266">
    <property type="entry name" value="4-helical cytokines"/>
    <property type="match status" value="1"/>
</dbReference>
<dbReference type="Pfam" id="PF03039">
    <property type="entry name" value="IL12"/>
    <property type="match status" value="1"/>
</dbReference>
<reference evidence="3" key="1">
    <citation type="submission" date="2013-03" db="EMBL/GenBank/DDBJ databases">
        <authorList>
            <person name="Jeffery W."/>
            <person name="Warren W."/>
            <person name="Wilson R.K."/>
        </authorList>
    </citation>
    <scope>NUCLEOTIDE SEQUENCE</scope>
    <source>
        <strain evidence="3">female</strain>
    </source>
</reference>
<evidence type="ECO:0000313" key="2">
    <source>
        <dbReference type="Ensembl" id="ENSAMXP00000050277.1"/>
    </source>
</evidence>
<dbReference type="STRING" id="7994.ENSAMXP00000050277"/>
<reference evidence="2" key="3">
    <citation type="submission" date="2025-08" db="UniProtKB">
        <authorList>
            <consortium name="Ensembl"/>
        </authorList>
    </citation>
    <scope>IDENTIFICATION</scope>
</reference>
<keyword evidence="1" id="KW-1015">Disulfide bond</keyword>
<dbReference type="GO" id="GO:0043330">
    <property type="term" value="P:response to exogenous dsRNA"/>
    <property type="evidence" value="ECO:0007669"/>
    <property type="project" value="Ensembl"/>
</dbReference>
<keyword evidence="1" id="KW-0964">Secreted</keyword>
<keyword evidence="1" id="KW-0732">Signal</keyword>
<dbReference type="Proteomes" id="UP000018467">
    <property type="component" value="Unassembled WGS sequence"/>
</dbReference>
<dbReference type="GO" id="GO:0005125">
    <property type="term" value="F:cytokine activity"/>
    <property type="evidence" value="ECO:0007669"/>
    <property type="project" value="UniProtKB-KW"/>
</dbReference>
<keyword evidence="3" id="KW-1185">Reference proteome</keyword>
<dbReference type="InterPro" id="IPR009079">
    <property type="entry name" value="4_helix_cytokine-like_core"/>
</dbReference>